<dbReference type="EMBL" id="CAJVQB010061028">
    <property type="protein sequence ID" value="CAG8839678.1"/>
    <property type="molecule type" value="Genomic_DNA"/>
</dbReference>
<evidence type="ECO:0000313" key="1">
    <source>
        <dbReference type="EMBL" id="CAG8839678.1"/>
    </source>
</evidence>
<reference evidence="1 2" key="1">
    <citation type="submission" date="2021-06" db="EMBL/GenBank/DDBJ databases">
        <authorList>
            <person name="Kallberg Y."/>
            <person name="Tangrot J."/>
            <person name="Rosling A."/>
        </authorList>
    </citation>
    <scope>NUCLEOTIDE SEQUENCE [LARGE SCALE GENOMIC DNA]</scope>
    <source>
        <strain evidence="1 2">120-4 pot B 10/14</strain>
    </source>
</reference>
<sequence length="110" mass="12587">MAFIATILDSYIKLELISDNMNTKVNCTIFNNVFRSEYFAPILNNSSTNSEIPLNLSYTEQVAQKRKTNTLTNRTDKFTQYLNKDVLPINYLAIQSTFVSSEQVFSKADN</sequence>
<evidence type="ECO:0000313" key="2">
    <source>
        <dbReference type="Proteomes" id="UP000789901"/>
    </source>
</evidence>
<proteinExistence type="predicted"/>
<dbReference type="Proteomes" id="UP000789901">
    <property type="component" value="Unassembled WGS sequence"/>
</dbReference>
<keyword evidence="2" id="KW-1185">Reference proteome</keyword>
<organism evidence="1 2">
    <name type="scientific">Gigaspora margarita</name>
    <dbReference type="NCBI Taxonomy" id="4874"/>
    <lineage>
        <taxon>Eukaryota</taxon>
        <taxon>Fungi</taxon>
        <taxon>Fungi incertae sedis</taxon>
        <taxon>Mucoromycota</taxon>
        <taxon>Glomeromycotina</taxon>
        <taxon>Glomeromycetes</taxon>
        <taxon>Diversisporales</taxon>
        <taxon>Gigasporaceae</taxon>
        <taxon>Gigaspora</taxon>
    </lineage>
</organism>
<protein>
    <submittedName>
        <fullName evidence="1">7436_t:CDS:1</fullName>
    </submittedName>
</protein>
<gene>
    <name evidence="1" type="ORF">GMARGA_LOCUS34556</name>
</gene>
<accession>A0ABN7WSH4</accession>
<feature type="non-terminal residue" evidence="1">
    <location>
        <position position="110"/>
    </location>
</feature>
<comment type="caution">
    <text evidence="1">The sequence shown here is derived from an EMBL/GenBank/DDBJ whole genome shotgun (WGS) entry which is preliminary data.</text>
</comment>
<name>A0ABN7WSH4_GIGMA</name>